<dbReference type="AlphaFoldDB" id="A0AAV4BPE6"/>
<keyword evidence="2" id="KW-1185">Reference proteome</keyword>
<protein>
    <recommendedName>
        <fullName evidence="3">Secreted protein</fullName>
    </recommendedName>
</protein>
<sequence>MYTLVGWSGCTNNLTQTLLFLWKRMVQWLVRLVPLSGKAVGANECAGSNPTRTCINKASHPMTSHGDIGEFGATSVDTARQRLVLEPYRESHTPNKRCVQKLRGPGGFLAKVIVT</sequence>
<evidence type="ECO:0000313" key="1">
    <source>
        <dbReference type="EMBL" id="GFO21335.1"/>
    </source>
</evidence>
<dbReference type="EMBL" id="BLXT01005252">
    <property type="protein sequence ID" value="GFO21335.1"/>
    <property type="molecule type" value="Genomic_DNA"/>
</dbReference>
<dbReference type="Proteomes" id="UP000735302">
    <property type="component" value="Unassembled WGS sequence"/>
</dbReference>
<accession>A0AAV4BPE6</accession>
<organism evidence="1 2">
    <name type="scientific">Plakobranchus ocellatus</name>
    <dbReference type="NCBI Taxonomy" id="259542"/>
    <lineage>
        <taxon>Eukaryota</taxon>
        <taxon>Metazoa</taxon>
        <taxon>Spiralia</taxon>
        <taxon>Lophotrochozoa</taxon>
        <taxon>Mollusca</taxon>
        <taxon>Gastropoda</taxon>
        <taxon>Heterobranchia</taxon>
        <taxon>Euthyneura</taxon>
        <taxon>Panpulmonata</taxon>
        <taxon>Sacoglossa</taxon>
        <taxon>Placobranchoidea</taxon>
        <taxon>Plakobranchidae</taxon>
        <taxon>Plakobranchus</taxon>
    </lineage>
</organism>
<comment type="caution">
    <text evidence="1">The sequence shown here is derived from an EMBL/GenBank/DDBJ whole genome shotgun (WGS) entry which is preliminary data.</text>
</comment>
<name>A0AAV4BPE6_9GAST</name>
<evidence type="ECO:0008006" key="3">
    <source>
        <dbReference type="Google" id="ProtNLM"/>
    </source>
</evidence>
<reference evidence="1 2" key="1">
    <citation type="journal article" date="2021" name="Elife">
        <title>Chloroplast acquisition without the gene transfer in kleptoplastic sea slugs, Plakobranchus ocellatus.</title>
        <authorList>
            <person name="Maeda T."/>
            <person name="Takahashi S."/>
            <person name="Yoshida T."/>
            <person name="Shimamura S."/>
            <person name="Takaki Y."/>
            <person name="Nagai Y."/>
            <person name="Toyoda A."/>
            <person name="Suzuki Y."/>
            <person name="Arimoto A."/>
            <person name="Ishii H."/>
            <person name="Satoh N."/>
            <person name="Nishiyama T."/>
            <person name="Hasebe M."/>
            <person name="Maruyama T."/>
            <person name="Minagawa J."/>
            <person name="Obokata J."/>
            <person name="Shigenobu S."/>
        </authorList>
    </citation>
    <scope>NUCLEOTIDE SEQUENCE [LARGE SCALE GENOMIC DNA]</scope>
</reference>
<evidence type="ECO:0000313" key="2">
    <source>
        <dbReference type="Proteomes" id="UP000735302"/>
    </source>
</evidence>
<gene>
    <name evidence="1" type="ORF">PoB_004784000</name>
</gene>
<proteinExistence type="predicted"/>